<dbReference type="Pfam" id="PF04055">
    <property type="entry name" value="Radical_SAM"/>
    <property type="match status" value="1"/>
</dbReference>
<dbReference type="SFLD" id="SFLDS00029">
    <property type="entry name" value="Radical_SAM"/>
    <property type="match status" value="1"/>
</dbReference>
<feature type="binding site" evidence="8">
    <location>
        <begin position="139"/>
        <end position="141"/>
    </location>
    <ligand>
        <name>S-adenosyl-L-methionine</name>
        <dbReference type="ChEBI" id="CHEBI:59789"/>
    </ligand>
</feature>
<proteinExistence type="inferred from homology"/>
<evidence type="ECO:0000256" key="8">
    <source>
        <dbReference type="HAMAP-Rule" id="MF_00917"/>
    </source>
</evidence>
<feature type="binding site" evidence="8">
    <location>
        <position position="43"/>
    </location>
    <ligand>
        <name>substrate</name>
    </ligand>
</feature>
<comment type="caution">
    <text evidence="8">Lacks conserved residue(s) required for the propagation of feature annotation.</text>
</comment>
<keyword evidence="8" id="KW-0671">Queuosine biosynthesis</keyword>
<organism evidence="10 11">
    <name type="scientific">Polluticaenibacter yanchengensis</name>
    <dbReference type="NCBI Taxonomy" id="3014562"/>
    <lineage>
        <taxon>Bacteria</taxon>
        <taxon>Pseudomonadati</taxon>
        <taxon>Bacteroidota</taxon>
        <taxon>Chitinophagia</taxon>
        <taxon>Chitinophagales</taxon>
        <taxon>Chitinophagaceae</taxon>
        <taxon>Polluticaenibacter</taxon>
    </lineage>
</organism>
<evidence type="ECO:0000259" key="9">
    <source>
        <dbReference type="PROSITE" id="PS51918"/>
    </source>
</evidence>
<evidence type="ECO:0000256" key="7">
    <source>
        <dbReference type="ARBA" id="ARBA00023239"/>
    </source>
</evidence>
<comment type="cofactor">
    <cofactor evidence="8">
        <name>S-adenosyl-L-methionine</name>
        <dbReference type="ChEBI" id="CHEBI:59789"/>
    </cofactor>
    <text evidence="8">Binds 1 S-adenosyl-L-methionine per subunit.</text>
</comment>
<name>A0ABT4UJ66_9BACT</name>
<dbReference type="PANTHER" id="PTHR42836">
    <property type="entry name" value="7-CARBOXY-7-DEAZAGUANINE SYNTHASE"/>
    <property type="match status" value="1"/>
</dbReference>
<keyword evidence="11" id="KW-1185">Reference proteome</keyword>
<evidence type="ECO:0000256" key="1">
    <source>
        <dbReference type="ARBA" id="ARBA00022485"/>
    </source>
</evidence>
<evidence type="ECO:0000256" key="2">
    <source>
        <dbReference type="ARBA" id="ARBA00022691"/>
    </source>
</evidence>
<comment type="cofactor">
    <cofactor evidence="8">
        <name>[4Fe-4S] cluster</name>
        <dbReference type="ChEBI" id="CHEBI:49883"/>
    </cofactor>
    <text evidence="8">Binds 1 [4Fe-4S] cluster. The cluster is coordinated with 3 cysteines and an exchangeable S-adenosyl-L-methionine.</text>
</comment>
<comment type="pathway">
    <text evidence="8">Purine metabolism; 7-cyano-7-deazaguanine biosynthesis.</text>
</comment>
<comment type="catalytic activity">
    <reaction evidence="8">
        <text>6-carboxy-5,6,7,8-tetrahydropterin + H(+) = 7-carboxy-7-carbaguanine + NH4(+)</text>
        <dbReference type="Rhea" id="RHEA:27974"/>
        <dbReference type="ChEBI" id="CHEBI:15378"/>
        <dbReference type="ChEBI" id="CHEBI:28938"/>
        <dbReference type="ChEBI" id="CHEBI:61032"/>
        <dbReference type="ChEBI" id="CHEBI:61036"/>
        <dbReference type="EC" id="4.3.99.3"/>
    </reaction>
</comment>
<feature type="binding site" evidence="8">
    <location>
        <position position="96"/>
    </location>
    <ligand>
        <name>substrate</name>
    </ligand>
</feature>
<dbReference type="InterPro" id="IPR013785">
    <property type="entry name" value="Aldolase_TIM"/>
</dbReference>
<keyword evidence="7 8" id="KW-0456">Lyase</keyword>
<dbReference type="HAMAP" id="MF_00917">
    <property type="entry name" value="QueE"/>
    <property type="match status" value="1"/>
</dbReference>
<reference evidence="10 11" key="1">
    <citation type="submission" date="2022-12" db="EMBL/GenBank/DDBJ databases">
        <title>Chitinophagaceae gen. sp. nov., a new member of the family Chitinophagaceae, isolated from soil in a chemical factory.</title>
        <authorList>
            <person name="Ke Z."/>
        </authorList>
    </citation>
    <scope>NUCLEOTIDE SEQUENCE [LARGE SCALE GENOMIC DNA]</scope>
    <source>
        <strain evidence="10 11">LY-5</strain>
    </source>
</reference>
<feature type="binding site" evidence="8">
    <location>
        <position position="98"/>
    </location>
    <ligand>
        <name>S-adenosyl-L-methionine</name>
        <dbReference type="ChEBI" id="CHEBI:59789"/>
    </ligand>
</feature>
<feature type="binding site" evidence="8">
    <location>
        <position position="47"/>
    </location>
    <ligand>
        <name>[4Fe-4S] cluster</name>
        <dbReference type="ChEBI" id="CHEBI:49883"/>
        <note>4Fe-4S-S-AdoMet</note>
    </ligand>
</feature>
<evidence type="ECO:0000256" key="5">
    <source>
        <dbReference type="ARBA" id="ARBA00023004"/>
    </source>
</evidence>
<dbReference type="EMBL" id="JAQGEF010000005">
    <property type="protein sequence ID" value="MDA3614233.1"/>
    <property type="molecule type" value="Genomic_DNA"/>
</dbReference>
<protein>
    <recommendedName>
        <fullName evidence="8">7-carboxy-7-deazaguanine synthase</fullName>
        <shortName evidence="8">CDG synthase</shortName>
        <ecNumber evidence="8">4.3.99.3</ecNumber>
    </recommendedName>
    <alternativeName>
        <fullName evidence="8">Queuosine biosynthesis protein QueE</fullName>
    </alternativeName>
</protein>
<keyword evidence="6 8" id="KW-0411">Iron-sulfur</keyword>
<sequence>MTATTTITEQTTIDLDYRYPVMEAFYTLQGEGSYAGRAAYFIRLAGCDVGCVWCDVKESWQEEGHPVKSIAEIIADAKAEINARQAVTTLPIIVITGGEPLLHNLYPLTAALHAEGFFINIETSGSSPMSGNIDWICLSPKKFKAPLEENLTIAHELKIIIFNKSDFKWAEEHAAKVNADCKLYLQTEWEKRATMTPLIVDYIKNNPQWQLSLQTHKYIGVP</sequence>
<dbReference type="Proteomes" id="UP001210231">
    <property type="component" value="Unassembled WGS sequence"/>
</dbReference>
<comment type="similarity">
    <text evidence="8">Belongs to the radical SAM superfamily. 7-carboxy-7-deazaguanine synthase family.</text>
</comment>
<accession>A0ABT4UJ66</accession>
<evidence type="ECO:0000313" key="11">
    <source>
        <dbReference type="Proteomes" id="UP001210231"/>
    </source>
</evidence>
<feature type="binding site" evidence="8">
    <location>
        <begin position="53"/>
        <end position="55"/>
    </location>
    <ligand>
        <name>S-adenosyl-L-methionine</name>
        <dbReference type="ChEBI" id="CHEBI:59789"/>
    </ligand>
</feature>
<dbReference type="InterPro" id="IPR024924">
    <property type="entry name" value="7-CO-7-deazaguanine_synth-like"/>
</dbReference>
<evidence type="ECO:0000256" key="6">
    <source>
        <dbReference type="ARBA" id="ARBA00023014"/>
    </source>
</evidence>
<evidence type="ECO:0000256" key="3">
    <source>
        <dbReference type="ARBA" id="ARBA00022723"/>
    </source>
</evidence>
<keyword evidence="4 8" id="KW-0460">Magnesium</keyword>
<dbReference type="PROSITE" id="PS51918">
    <property type="entry name" value="RADICAL_SAM"/>
    <property type="match status" value="1"/>
</dbReference>
<feature type="domain" description="Radical SAM core" evidence="9">
    <location>
        <begin position="34"/>
        <end position="222"/>
    </location>
</feature>
<dbReference type="PIRSF" id="PIRSF000370">
    <property type="entry name" value="QueE"/>
    <property type="match status" value="1"/>
</dbReference>
<evidence type="ECO:0000256" key="4">
    <source>
        <dbReference type="ARBA" id="ARBA00022842"/>
    </source>
</evidence>
<dbReference type="InterPro" id="IPR007197">
    <property type="entry name" value="rSAM"/>
</dbReference>
<dbReference type="SUPFAM" id="SSF102114">
    <property type="entry name" value="Radical SAM enzymes"/>
    <property type="match status" value="1"/>
</dbReference>
<comment type="subunit">
    <text evidence="8">Homodimer.</text>
</comment>
<evidence type="ECO:0000313" key="10">
    <source>
        <dbReference type="EMBL" id="MDA3614233.1"/>
    </source>
</evidence>
<dbReference type="Gene3D" id="3.20.20.70">
    <property type="entry name" value="Aldolase class I"/>
    <property type="match status" value="1"/>
</dbReference>
<dbReference type="EC" id="4.3.99.3" evidence="8"/>
<feature type="binding site" evidence="8">
    <location>
        <position position="54"/>
    </location>
    <ligand>
        <name>[4Fe-4S] cluster</name>
        <dbReference type="ChEBI" id="CHEBI:49883"/>
        <note>4Fe-4S-S-AdoMet</note>
    </ligand>
</feature>
<comment type="function">
    <text evidence="8">Catalyzes the complex heterocyclic radical-mediated conversion of 6-carboxy-5,6,7,8-tetrahydropterin (CPH4) to 7-carboxy-7-deazaguanine (CDG), a step common to the biosynthetic pathways of all 7-deazapurine-containing compounds.</text>
</comment>
<keyword evidence="5 8" id="KW-0408">Iron</keyword>
<feature type="binding site" evidence="8">
    <location>
        <begin position="28"/>
        <end position="30"/>
    </location>
    <ligand>
        <name>substrate</name>
    </ligand>
</feature>
<feature type="binding site" evidence="8">
    <location>
        <position position="222"/>
    </location>
    <ligand>
        <name>substrate</name>
    </ligand>
</feature>
<gene>
    <name evidence="8" type="primary">queE</name>
    <name evidence="10" type="ORF">O3P16_05400</name>
</gene>
<comment type="caution">
    <text evidence="10">The sequence shown here is derived from an EMBL/GenBank/DDBJ whole genome shotgun (WGS) entry which is preliminary data.</text>
</comment>
<keyword evidence="2 8" id="KW-0949">S-adenosyl-L-methionine</keyword>
<feature type="binding site" evidence="8">
    <location>
        <position position="51"/>
    </location>
    <ligand>
        <name>[4Fe-4S] cluster</name>
        <dbReference type="ChEBI" id="CHEBI:49883"/>
        <note>4Fe-4S-S-AdoMet</note>
    </ligand>
</feature>
<dbReference type="RefSeq" id="WP_407030561.1">
    <property type="nucleotide sequence ID" value="NZ_JAQGEF010000005.1"/>
</dbReference>
<keyword evidence="1 8" id="KW-0004">4Fe-4S</keyword>
<keyword evidence="3 8" id="KW-0479">Metal-binding</keyword>
<comment type="cofactor">
    <cofactor evidence="8">
        <name>Mg(2+)</name>
        <dbReference type="ChEBI" id="CHEBI:18420"/>
    </cofactor>
</comment>
<dbReference type="PANTHER" id="PTHR42836:SF1">
    <property type="entry name" value="7-CARBOXY-7-DEAZAGUANINE SYNTHASE"/>
    <property type="match status" value="1"/>
</dbReference>
<dbReference type="InterPro" id="IPR058240">
    <property type="entry name" value="rSAM_sf"/>
</dbReference>